<feature type="domain" description="Apple" evidence="3">
    <location>
        <begin position="248"/>
        <end position="288"/>
    </location>
</feature>
<feature type="chain" id="PRO_5042165638" description="Apple domain-containing protein" evidence="2">
    <location>
        <begin position="21"/>
        <end position="1698"/>
    </location>
</feature>
<keyword evidence="2" id="KW-0732">Signal</keyword>
<feature type="signal peptide" evidence="2">
    <location>
        <begin position="1"/>
        <end position="20"/>
    </location>
</feature>
<feature type="domain" description="Apple" evidence="3">
    <location>
        <begin position="52"/>
        <end position="93"/>
    </location>
</feature>
<dbReference type="Pfam" id="PF23865">
    <property type="entry name" value="DUF7223"/>
    <property type="match status" value="1"/>
</dbReference>
<evidence type="ECO:0000259" key="4">
    <source>
        <dbReference type="Pfam" id="PF22974"/>
    </source>
</evidence>
<reference evidence="6" key="1">
    <citation type="submission" date="2023-02" db="EMBL/GenBank/DDBJ databases">
        <authorList>
            <person name="Palmer J.M."/>
        </authorList>
    </citation>
    <scope>NUCLEOTIDE SEQUENCE</scope>
    <source>
        <strain evidence="6">FW57</strain>
    </source>
</reference>
<evidence type="ECO:0000259" key="3">
    <source>
        <dbReference type="Pfam" id="PF14295"/>
    </source>
</evidence>
<accession>A0AAD4HYT1</accession>
<sequence length="1698" mass="177790">MARLLSQALALAAVAGSLVAAGPTNPTCVGNQDDQAVYTAPSGDTYQILCATDYGGGDVAGTHADTFALCIDACDAHPTCIDVSYVNGACYLKDRLNTPSRAEWVWTAKKVVADAGASDDGPAPLTCEGGADDKKTYTAPSGKNFQVLCGIDYAGDDMAATHTDSFSECVDACDSTSGCVDVSYVNGACYMKKTTREANERGHVWTAKVVETPGGSAPNNELSCVDNKSNGKVFKGTHSDFDITCGKDYAGGDLSGLWVDTFQQCIEACDANPACVNVAFVAPACYLKGEQRPAVDAPAVWGAVRKAQPTTEPSTTTSTAGSGASTDTATATPAETQAPLSCINGASNGVKYTGPSGGLYEIVCGGDYGGNDLTATTAETFEDCIAACDRNHDCVDVSFVAPSCYLKKAVGELAHVGHVWTAKQLRSPKVVFAFPTATPMDIGSGTEEDFFEAPIELPAAPMATLGPVPPPGVNMAGTGVLTPEPEATLWYHGEQTDSDGTVLDPTTVKLSITYNYPSIVLDHSVFIRDIVCEAGSLHGRYNISYPYYFAQGAWPVGEEFLLITSAESCAPETGGTAFFLAHTVTFHDDSLSFEANGQPVELKDIFAEMDIDFGKLDIPENVEEDDTCGTPASGTLRGLPAVACGTNFDSSLDAALGYYSEGGLDEQAVMALIGPSEEESGLQKRWGIFNVFKAVVNVVKAVVKVVAVVVQKVVEVVKKAVEVVVSVAVAVAKVTVALAVNAVKLVAFAVTGKYENSLTLPISMGPPSTVLVDSPWGKAFKVYTFKMGKDNEKFKASQAVLDNLVEEFIGSPNPEPGIEIFCVNCGIRGSVKATGKINATPLSGVKEASIGISGNMYAGLYLGVNAFTKWEKEWEKEIFSKGLPGWSIPGIVTLGPKLILSAKTFIGAEAEGQLLTGGSLTWPDFHATLDIANPSKSSQGGWKPVVDTTFQVRGAIEATAGIGLPVKLWFGIDLLNGVFKKGAALVDTPALVAKAEFEVNVGTEDTSVGNDECQGIAWDISITNEVSLEIDDGPEFTLHEWAGPTLAEGCIGRALPGDGEGGGDDDNGPPKLPELPEDDGSIKCPAADGTTYTDDKGNQWQIRCGSDYINYDIAQTNVTTREECMAWCAAMPNCIGTSWVTKPELYQGKSCWAHDRAGPIQHNPIIDSMMLMSPFEILSVVYGGRDFTNYAVQNWQLGNRLDIDTTAIARYVAANPSLDGLRGTPKSISMLYRYGAETRSWTSRQDMGLIRIRPGPVGSSASGGSNMLVPDSSFARVGDVNWIQIVDVTYGPVQNRAAGAWFGLYNSAKGNSRWPITNEYFQNDPWVGIVKTAVVWYRDIRSGPNGPLYMVSGVEGNQLALMRSNGAFSKRDQVPSPIEEGRTIGARLINEGGGGGGGGGFIPPTTTVPPSSTVSPPAEIAVTANPTTTTTVAAADAATTTSSAADVPSDTASITATETATDVSTTSATATATSSPSDNLLVSKAIIRDTTGALEIFPGANGNLFASAVSSGSGATDISPLLLTSPAGRAFSAISADTTHLVPGDGAGRYLHYFPAEVAALGATRLRLASWDKLPKTSKLVNLVPIPLTVDGAELDVLVGVPSTAADAENPLFPVMCAIENQLNKLFLVTEEVWKDEAKLKAALGEAEGGEDVKFILTGGKASQCVPLALSASLEDAQPVEAGPPAIEGPGAGNGGAQ</sequence>
<feature type="domain" description="Apple" evidence="3">
    <location>
        <begin position="151"/>
        <end position="192"/>
    </location>
</feature>
<evidence type="ECO:0000259" key="5">
    <source>
        <dbReference type="Pfam" id="PF23865"/>
    </source>
</evidence>
<feature type="domain" description="Apple" evidence="3">
    <location>
        <begin position="1105"/>
        <end position="1152"/>
    </location>
</feature>
<feature type="domain" description="DUF7223" evidence="5">
    <location>
        <begin position="818"/>
        <end position="1026"/>
    </location>
</feature>
<protein>
    <recommendedName>
        <fullName evidence="8">Apple domain-containing protein</fullName>
    </recommendedName>
</protein>
<evidence type="ECO:0000256" key="2">
    <source>
        <dbReference type="SAM" id="SignalP"/>
    </source>
</evidence>
<evidence type="ECO:0008006" key="8">
    <source>
        <dbReference type="Google" id="ProtNLM"/>
    </source>
</evidence>
<organism evidence="6 7">
    <name type="scientific">Staphylotrichum longicolle</name>
    <dbReference type="NCBI Taxonomy" id="669026"/>
    <lineage>
        <taxon>Eukaryota</taxon>
        <taxon>Fungi</taxon>
        <taxon>Dikarya</taxon>
        <taxon>Ascomycota</taxon>
        <taxon>Pezizomycotina</taxon>
        <taxon>Sordariomycetes</taxon>
        <taxon>Sordariomycetidae</taxon>
        <taxon>Sordariales</taxon>
        <taxon>Chaetomiaceae</taxon>
        <taxon>Staphylotrichum</taxon>
    </lineage>
</organism>
<dbReference type="Pfam" id="PF22974">
    <property type="entry name" value="DUF7029"/>
    <property type="match status" value="1"/>
</dbReference>
<dbReference type="EMBL" id="JAHCVI010000003">
    <property type="protein sequence ID" value="KAG7287640.1"/>
    <property type="molecule type" value="Genomic_DNA"/>
</dbReference>
<dbReference type="PANTHER" id="PTHR33946:SF4">
    <property type="entry name" value="COAGULATION FACTOR XI"/>
    <property type="match status" value="1"/>
</dbReference>
<dbReference type="InterPro" id="IPR003609">
    <property type="entry name" value="Pan_app"/>
</dbReference>
<evidence type="ECO:0000256" key="1">
    <source>
        <dbReference type="SAM" id="MobiDB-lite"/>
    </source>
</evidence>
<feature type="region of interest" description="Disordered" evidence="1">
    <location>
        <begin position="1677"/>
        <end position="1698"/>
    </location>
</feature>
<keyword evidence="7" id="KW-1185">Reference proteome</keyword>
<dbReference type="Gene3D" id="3.50.4.10">
    <property type="entry name" value="Hepatocyte Growth Factor"/>
    <property type="match status" value="4"/>
</dbReference>
<evidence type="ECO:0000313" key="6">
    <source>
        <dbReference type="EMBL" id="KAG7287640.1"/>
    </source>
</evidence>
<dbReference type="PANTHER" id="PTHR33946">
    <property type="match status" value="1"/>
</dbReference>
<comment type="caution">
    <text evidence="6">The sequence shown here is derived from an EMBL/GenBank/DDBJ whole genome shotgun (WGS) entry which is preliminary data.</text>
</comment>
<feature type="compositionally biased region" description="Low complexity" evidence="1">
    <location>
        <begin position="307"/>
        <end position="330"/>
    </location>
</feature>
<evidence type="ECO:0000313" key="7">
    <source>
        <dbReference type="Proteomes" id="UP001197093"/>
    </source>
</evidence>
<feature type="region of interest" description="Disordered" evidence="1">
    <location>
        <begin position="306"/>
        <end position="330"/>
    </location>
</feature>
<feature type="region of interest" description="Disordered" evidence="1">
    <location>
        <begin position="1052"/>
        <end position="1090"/>
    </location>
</feature>
<feature type="domain" description="DUF7029" evidence="4">
    <location>
        <begin position="513"/>
        <end position="610"/>
    </location>
</feature>
<dbReference type="Proteomes" id="UP001197093">
    <property type="component" value="Unassembled WGS sequence"/>
</dbReference>
<dbReference type="Pfam" id="PF14295">
    <property type="entry name" value="PAN_4"/>
    <property type="match status" value="5"/>
</dbReference>
<feature type="compositionally biased region" description="Low complexity" evidence="1">
    <location>
        <begin position="1679"/>
        <end position="1689"/>
    </location>
</feature>
<dbReference type="InterPro" id="IPR055647">
    <property type="entry name" value="DUF7223"/>
</dbReference>
<gene>
    <name evidence="6" type="ORF">NEMBOFW57_007153</name>
</gene>
<name>A0AAD4HYT1_9PEZI</name>
<proteinExistence type="predicted"/>
<dbReference type="InterPro" id="IPR054293">
    <property type="entry name" value="DUF7029"/>
</dbReference>
<feature type="domain" description="Apple" evidence="3">
    <location>
        <begin position="367"/>
        <end position="407"/>
    </location>
</feature>